<dbReference type="EMBL" id="NQKG01000022">
    <property type="protein sequence ID" value="OZY53637.1"/>
    <property type="molecule type" value="Genomic_DNA"/>
</dbReference>
<comment type="caution">
    <text evidence="2">The sequence shown here is derived from an EMBL/GenBank/DDBJ whole genome shotgun (WGS) entry which is preliminary data.</text>
</comment>
<dbReference type="Pfam" id="PF20155">
    <property type="entry name" value="TMP_3"/>
    <property type="match status" value="1"/>
</dbReference>
<name>A0ABX4GHQ7_9PSED</name>
<keyword evidence="3" id="KW-1185">Reference proteome</keyword>
<evidence type="ECO:0000259" key="1">
    <source>
        <dbReference type="Pfam" id="PF20155"/>
    </source>
</evidence>
<sequence length="1330" mass="138111">MSGFFFARRKAMTQQSSRLDIIIDSRQAQRNGEQLRITLNNLNVVGDQTIRSMNGAGNAARAAGSAFAALGAGQVAREIVRLTDAFKSMQGSLALVSASTGAASQAFSELLGMANNTGSSLESTVALYTRLANATKGVGYSQEQLLNVTDAINKAFVVSGATAQEASNAAIQLSQGLAAGALRGEELNSVMEQGPRITRALADYLGVTNGQIRAMAAEGKITAEVVTNALLRSLSSLNEELDRMPRRFEQASTALKNNFLAAVGQVDIDPLISSVDGLATSLADPKVIDGIQSIATGIGQVVAVGGAGLKTVVSNTDALMAITGAYAVKVGVGLANSLFVSAKARLVDLAATNQQIIASKQAEVASAAEAVAMQSVVVSSTEAALARAYYARSEAIATSQSELNSIRQLKAVTAQLAADRSLEIQRQKAQINNIGLAASHTRLAEIRIAEAAITSQLAAAEARLAVSRQAELATGAIVGQQTAALNAARTEGAGILAAQTAAQNALNAAESRGAATRGAALAALGGPLGLVTLGLAAAAAGYIYFSSSADSGTQSLIDQNLALDESIEKLNELDAAQRRNELLNWTEKQSAESEKAASALKKYGYDGSEAFLQIGYSANGYREQFKLMIQEVREGKRTIDSVTEWARTTAGLADEQVSGLTRTAAAYQSSSKMSESLAEKLAQASTASKSLDNNTNALAASQTAASGKQAVGAAAWDKYIEQLTKARDLIGANAAAEAEYTARKMGAAPAQIEEAKRIATQTDLLGKYQDAVRDSNKAEQERLKVLLVASYTAMQAAEDLAAAKKKADTEAAKSAEDSSKRQITAIEKVAAASYAALLQKPVTQQNLSGYGLLTNGGIAPAAPVAPRKTPQQLADEAAAQITAGTTPNKTKPPKGDSGKSALNAAMTAFDELYKKADPAAQAVRDLTEAQEKLQLALSKGKITQEQYGVAMGQASRDYAAVLASTKAMNEAQNDQVQLLTLTGQLRAANTLKSSIDDAAQLVEYERQGNFEAAKRLETMIKIRDVNLKASLKPGTVEGVSEAPQLGGLDTSAGGAYGEIKRLNDEAAKVDAWRTMELEKQRAYLDLKGVNEATYAERVANIHKQSRESLTKIEGAKNAAIITSSADFFGNMATLSQSGNKKLAAVGKAAAIAQATMQGFVAVQNALAVQPYPLGMALAVSAGVVAAANVASIAGVGFSGGGYTGPGGVHEEAGVVHKGEVVWSQKDIQRFGGVAAVEALRKGDVSAVTSPASASASAVRRSSAAMAAPEIKIYVGGDGSGGSVSATEGYEQMGIAVLATVRSEMPKIARSVIQQEKGQNGLLDPSNRRNQ</sequence>
<organism evidence="2 3">
    <name type="scientific">Pseudomonas lundensis</name>
    <dbReference type="NCBI Taxonomy" id="86185"/>
    <lineage>
        <taxon>Bacteria</taxon>
        <taxon>Pseudomonadati</taxon>
        <taxon>Pseudomonadota</taxon>
        <taxon>Gammaproteobacteria</taxon>
        <taxon>Pseudomonadales</taxon>
        <taxon>Pseudomonadaceae</taxon>
        <taxon>Pseudomonas</taxon>
    </lineage>
</organism>
<dbReference type="NCBIfam" id="TIGR02675">
    <property type="entry name" value="tape_meas_nterm"/>
    <property type="match status" value="1"/>
</dbReference>
<evidence type="ECO:0000313" key="2">
    <source>
        <dbReference type="EMBL" id="OZY53637.1"/>
    </source>
</evidence>
<dbReference type="Proteomes" id="UP000216897">
    <property type="component" value="Unassembled WGS sequence"/>
</dbReference>
<gene>
    <name evidence="2" type="ORF">CJF38_19000</name>
</gene>
<dbReference type="InterPro" id="IPR013491">
    <property type="entry name" value="Tape_meas_N"/>
</dbReference>
<accession>A0ABX4GHQ7</accession>
<evidence type="ECO:0000313" key="3">
    <source>
        <dbReference type="Proteomes" id="UP000216897"/>
    </source>
</evidence>
<protein>
    <recommendedName>
        <fullName evidence="1">Tape measure protein N-terminal domain-containing protein</fullName>
    </recommendedName>
</protein>
<reference evidence="2 3" key="1">
    <citation type="submission" date="2017-08" db="EMBL/GenBank/DDBJ databases">
        <title>Genomic and metabolic characterisation of spoilage-associated Pseudomonas species.</title>
        <authorList>
            <person name="Stanborough T."/>
            <person name="Fegan N."/>
            <person name="Powell S.M."/>
            <person name="Singh T."/>
            <person name="Tamplin M.L."/>
            <person name="Chandry P.S."/>
        </authorList>
    </citation>
    <scope>NUCLEOTIDE SEQUENCE [LARGE SCALE GENOMIC DNA]</scope>
    <source>
        <strain evidence="2 3">L1814</strain>
    </source>
</reference>
<proteinExistence type="predicted"/>
<feature type="domain" description="Tape measure protein N-terminal" evidence="1">
    <location>
        <begin position="77"/>
        <end position="267"/>
    </location>
</feature>